<reference evidence="1 2" key="2">
    <citation type="submission" date="2022-06" db="EMBL/GenBank/DDBJ databases">
        <title>Genomic Encyclopedia of Type Strains, Phase I: the one thousand microbial genomes (KMG-I) project.</title>
        <authorList>
            <person name="Kyrpides N."/>
        </authorList>
    </citation>
    <scope>NUCLEOTIDE SEQUENCE [LARGE SCALE GENOMIC DNA]</scope>
    <source>
        <strain evidence="1 2">DSM 43889</strain>
    </source>
</reference>
<evidence type="ECO:0008006" key="3">
    <source>
        <dbReference type="Google" id="ProtNLM"/>
    </source>
</evidence>
<proteinExistence type="predicted"/>
<keyword evidence="2" id="KW-1185">Reference proteome</keyword>
<dbReference type="InterPro" id="IPR019639">
    <property type="entry name" value="DUF2505"/>
</dbReference>
<dbReference type="Pfam" id="PF10698">
    <property type="entry name" value="DUF2505"/>
    <property type="match status" value="1"/>
</dbReference>
<evidence type="ECO:0000313" key="1">
    <source>
        <dbReference type="EMBL" id="MCP2333304.1"/>
    </source>
</evidence>
<dbReference type="RefSeq" id="WP_051314150.1">
    <property type="nucleotide sequence ID" value="NZ_AUBJ02000001.1"/>
</dbReference>
<gene>
    <name evidence="1" type="ORF">G443_003574</name>
</gene>
<organism evidence="1 2">
    <name type="scientific">Actinoalloteichus caeruleus DSM 43889</name>
    <dbReference type="NCBI Taxonomy" id="1120930"/>
    <lineage>
        <taxon>Bacteria</taxon>
        <taxon>Bacillati</taxon>
        <taxon>Actinomycetota</taxon>
        <taxon>Actinomycetes</taxon>
        <taxon>Pseudonocardiales</taxon>
        <taxon>Pseudonocardiaceae</taxon>
        <taxon>Actinoalloteichus</taxon>
        <taxon>Actinoalloteichus cyanogriseus</taxon>
    </lineage>
</organism>
<reference evidence="1 2" key="1">
    <citation type="submission" date="2013-07" db="EMBL/GenBank/DDBJ databases">
        <authorList>
            <consortium name="DOE Joint Genome Institute"/>
            <person name="Reeve W."/>
            <person name="Huntemann M."/>
            <person name="Han J."/>
            <person name="Chen A."/>
            <person name="Kyrpides N."/>
            <person name="Mavromatis K."/>
            <person name="Markowitz V."/>
            <person name="Palaniappan K."/>
            <person name="Ivanova N."/>
            <person name="Schaumberg A."/>
            <person name="Pati A."/>
            <person name="Liolios K."/>
            <person name="Nordberg H.P."/>
            <person name="Cantor M.N."/>
            <person name="Hua S.X."/>
            <person name="Woyke T."/>
        </authorList>
    </citation>
    <scope>NUCLEOTIDE SEQUENCE [LARGE SCALE GENOMIC DNA]</scope>
    <source>
        <strain evidence="1 2">DSM 43889</strain>
    </source>
</reference>
<dbReference type="EMBL" id="AUBJ02000001">
    <property type="protein sequence ID" value="MCP2333304.1"/>
    <property type="molecule type" value="Genomic_DNA"/>
</dbReference>
<accession>A0ABT1JM07</accession>
<protein>
    <recommendedName>
        <fullName evidence="3">DUF2505 domain-containing protein</fullName>
    </recommendedName>
</protein>
<evidence type="ECO:0000313" key="2">
    <source>
        <dbReference type="Proteomes" id="UP000791080"/>
    </source>
</evidence>
<sequence length="169" mass="17863">MARPIQFTLHADSLSPDELHAVLVDETYLRDRLAELGGSSAELVALTSDDNGSRAVFRHGISSGGLPAAMRSIAPNGISVERTETWRREGAGYVGTMAARVTDTPATIDATTSIRPVGGGAELRGAGQVTVRLPLVGGMVEKAVSEQVTALLDAESRFTLEYVARRRSG</sequence>
<comment type="caution">
    <text evidence="1">The sequence shown here is derived from an EMBL/GenBank/DDBJ whole genome shotgun (WGS) entry which is preliminary data.</text>
</comment>
<name>A0ABT1JM07_ACTCY</name>
<dbReference type="Proteomes" id="UP000791080">
    <property type="component" value="Unassembled WGS sequence"/>
</dbReference>